<dbReference type="EMBL" id="NCVQ01000009">
    <property type="protein sequence ID" value="PWZ09293.1"/>
    <property type="molecule type" value="Genomic_DNA"/>
</dbReference>
<accession>A0A3L6DMI0</accession>
<dbReference type="AlphaFoldDB" id="A0A3L6DMI0"/>
<gene>
    <name evidence="2" type="ORF">Zm00014a_030463</name>
</gene>
<dbReference type="Proteomes" id="UP000251960">
    <property type="component" value="Chromosome 8"/>
</dbReference>
<sequence>MISRVDRSYGLDKVARHDQVD</sequence>
<evidence type="ECO:0000313" key="3">
    <source>
        <dbReference type="Proteomes" id="UP000251960"/>
    </source>
</evidence>
<protein>
    <submittedName>
        <fullName evidence="2">Uncharacterized protein</fullName>
    </submittedName>
</protein>
<name>A0A3L6DMI0_MAIZE</name>
<proteinExistence type="predicted"/>
<evidence type="ECO:0000256" key="1">
    <source>
        <dbReference type="SAM" id="MobiDB-lite"/>
    </source>
</evidence>
<comment type="caution">
    <text evidence="2">The sequence shown here is derived from an EMBL/GenBank/DDBJ whole genome shotgun (WGS) entry which is preliminary data.</text>
</comment>
<evidence type="ECO:0000313" key="2">
    <source>
        <dbReference type="EMBL" id="PWZ09293.1"/>
    </source>
</evidence>
<organism evidence="2 3">
    <name type="scientific">Zea mays</name>
    <name type="common">Maize</name>
    <dbReference type="NCBI Taxonomy" id="4577"/>
    <lineage>
        <taxon>Eukaryota</taxon>
        <taxon>Viridiplantae</taxon>
        <taxon>Streptophyta</taxon>
        <taxon>Embryophyta</taxon>
        <taxon>Tracheophyta</taxon>
        <taxon>Spermatophyta</taxon>
        <taxon>Magnoliopsida</taxon>
        <taxon>Liliopsida</taxon>
        <taxon>Poales</taxon>
        <taxon>Poaceae</taxon>
        <taxon>PACMAD clade</taxon>
        <taxon>Panicoideae</taxon>
        <taxon>Andropogonodae</taxon>
        <taxon>Andropogoneae</taxon>
        <taxon>Tripsacinae</taxon>
        <taxon>Zea</taxon>
    </lineage>
</organism>
<reference evidence="2 3" key="1">
    <citation type="journal article" date="2018" name="Nat. Genet.">
        <title>Extensive intraspecific gene order and gene structural variations between Mo17 and other maize genomes.</title>
        <authorList>
            <person name="Sun S."/>
            <person name="Zhou Y."/>
            <person name="Chen J."/>
            <person name="Shi J."/>
            <person name="Zhao H."/>
            <person name="Zhao H."/>
            <person name="Song W."/>
            <person name="Zhang M."/>
            <person name="Cui Y."/>
            <person name="Dong X."/>
            <person name="Liu H."/>
            <person name="Ma X."/>
            <person name="Jiao Y."/>
            <person name="Wang B."/>
            <person name="Wei X."/>
            <person name="Stein J.C."/>
            <person name="Glaubitz J.C."/>
            <person name="Lu F."/>
            <person name="Yu G."/>
            <person name="Liang C."/>
            <person name="Fengler K."/>
            <person name="Li B."/>
            <person name="Rafalski A."/>
            <person name="Schnable P.S."/>
            <person name="Ware D.H."/>
            <person name="Buckler E.S."/>
            <person name="Lai J."/>
        </authorList>
    </citation>
    <scope>NUCLEOTIDE SEQUENCE [LARGE SCALE GENOMIC DNA]</scope>
    <source>
        <strain evidence="3">cv. Missouri 17</strain>
        <tissue evidence="2">Seedling</tissue>
    </source>
</reference>
<feature type="region of interest" description="Disordered" evidence="1">
    <location>
        <begin position="1"/>
        <end position="21"/>
    </location>
</feature>